<evidence type="ECO:0008006" key="2">
    <source>
        <dbReference type="Google" id="ProtNLM"/>
    </source>
</evidence>
<evidence type="ECO:0000313" key="1">
    <source>
        <dbReference type="EMBL" id="SVE62730.1"/>
    </source>
</evidence>
<protein>
    <recommendedName>
        <fullName evidence="2">DUF2203 domain-containing protein</fullName>
    </recommendedName>
</protein>
<dbReference type="AlphaFoldDB" id="A0A383F2G2"/>
<dbReference type="InterPro" id="IPR018699">
    <property type="entry name" value="DUF2203"/>
</dbReference>
<sequence>MLPQIRAWFSEINALTGRIHDTDQSFAPRVKAGEDLGGSQISQQFRDMARVHSILHEFQEREIQVKDLQRGLIDFPALLDEQEIFLCWEHSENEITHWHNLESGFAGRKPLWH</sequence>
<dbReference type="Pfam" id="PF09969">
    <property type="entry name" value="DUF2203"/>
    <property type="match status" value="1"/>
</dbReference>
<organism evidence="1">
    <name type="scientific">marine metagenome</name>
    <dbReference type="NCBI Taxonomy" id="408172"/>
    <lineage>
        <taxon>unclassified sequences</taxon>
        <taxon>metagenomes</taxon>
        <taxon>ecological metagenomes</taxon>
    </lineage>
</organism>
<proteinExistence type="predicted"/>
<gene>
    <name evidence="1" type="ORF">METZ01_LOCUS515584</name>
</gene>
<accession>A0A383F2G2</accession>
<name>A0A383F2G2_9ZZZZ</name>
<dbReference type="EMBL" id="UINC01230553">
    <property type="protein sequence ID" value="SVE62730.1"/>
    <property type="molecule type" value="Genomic_DNA"/>
</dbReference>
<reference evidence="1" key="1">
    <citation type="submission" date="2018-05" db="EMBL/GenBank/DDBJ databases">
        <authorList>
            <person name="Lanie J.A."/>
            <person name="Ng W.-L."/>
            <person name="Kazmierczak K.M."/>
            <person name="Andrzejewski T.M."/>
            <person name="Davidsen T.M."/>
            <person name="Wayne K.J."/>
            <person name="Tettelin H."/>
            <person name="Glass J.I."/>
            <person name="Rusch D."/>
            <person name="Podicherti R."/>
            <person name="Tsui H.-C.T."/>
            <person name="Winkler M.E."/>
        </authorList>
    </citation>
    <scope>NUCLEOTIDE SEQUENCE</scope>
</reference>